<accession>A0A2Y9C5G2</accession>
<dbReference type="AlphaFoldDB" id="A0A2Y9C5G2"/>
<evidence type="ECO:0000313" key="5">
    <source>
        <dbReference type="Proteomes" id="UP000251571"/>
    </source>
</evidence>
<gene>
    <name evidence="2" type="ORF">BCF38_10299</name>
    <name evidence="3" type="ORF">SAMN05421539_10299</name>
</gene>
<keyword evidence="1" id="KW-0812">Transmembrane</keyword>
<reference evidence="5" key="2">
    <citation type="submission" date="2016-10" db="EMBL/GenBank/DDBJ databases">
        <authorList>
            <person name="Varghese N."/>
            <person name="Submissions S."/>
        </authorList>
    </citation>
    <scope>NUCLEOTIDE SEQUENCE [LARGE SCALE GENOMIC DNA]</scope>
    <source>
        <strain evidence="5">DSM 25227</strain>
    </source>
</reference>
<dbReference type="EMBL" id="QGDJ01000002">
    <property type="protein sequence ID" value="PWJ20853.1"/>
    <property type="molecule type" value="Genomic_DNA"/>
</dbReference>
<sequence length="111" mass="12029">MIPTPLDVLRVLPRCGMQLLIPAMGCGAVAGSLLDLLFGHDGYPLAMAGVIVGPVLFGFAINVLERAEAAFRDDEAAAMEAYRLAETEKRRAAAERRGELVKLDEHRAPKR</sequence>
<evidence type="ECO:0000313" key="4">
    <source>
        <dbReference type="Proteomes" id="UP000245839"/>
    </source>
</evidence>
<reference evidence="3" key="1">
    <citation type="submission" date="2016-10" db="EMBL/GenBank/DDBJ databases">
        <authorList>
            <person name="Cai Z."/>
        </authorList>
    </citation>
    <scope>NUCLEOTIDE SEQUENCE [LARGE SCALE GENOMIC DNA]</scope>
    <source>
        <strain evidence="3">DSM 25227</strain>
    </source>
</reference>
<proteinExistence type="predicted"/>
<dbReference type="Proteomes" id="UP000245839">
    <property type="component" value="Unassembled WGS sequence"/>
</dbReference>
<dbReference type="RefSeq" id="WP_109563232.1">
    <property type="nucleotide sequence ID" value="NZ_QGDJ01000002.1"/>
</dbReference>
<dbReference type="Proteomes" id="UP000251571">
    <property type="component" value="Unassembled WGS sequence"/>
</dbReference>
<dbReference type="EMBL" id="UETC01000002">
    <property type="protein sequence ID" value="SSA41263.1"/>
    <property type="molecule type" value="Genomic_DNA"/>
</dbReference>
<keyword evidence="1" id="KW-0472">Membrane</keyword>
<name>A0A2Y9C5G2_9RHOB</name>
<organism evidence="3 5">
    <name type="scientific">Jannaschia seohaensis</name>
    <dbReference type="NCBI Taxonomy" id="475081"/>
    <lineage>
        <taxon>Bacteria</taxon>
        <taxon>Pseudomonadati</taxon>
        <taxon>Pseudomonadota</taxon>
        <taxon>Alphaproteobacteria</taxon>
        <taxon>Rhodobacterales</taxon>
        <taxon>Roseobacteraceae</taxon>
        <taxon>Jannaschia</taxon>
    </lineage>
</organism>
<reference evidence="2 4" key="3">
    <citation type="submission" date="2018-03" db="EMBL/GenBank/DDBJ databases">
        <title>Genomic Encyclopedia of Archaeal and Bacterial Type Strains, Phase II (KMG-II): from individual species to whole genera.</title>
        <authorList>
            <person name="Goeker M."/>
        </authorList>
    </citation>
    <scope>NUCLEOTIDE SEQUENCE [LARGE SCALE GENOMIC DNA]</scope>
    <source>
        <strain evidence="2 4">DSM 25227</strain>
    </source>
</reference>
<dbReference type="OrthoDB" id="7659275at2"/>
<evidence type="ECO:0000313" key="2">
    <source>
        <dbReference type="EMBL" id="PWJ20853.1"/>
    </source>
</evidence>
<protein>
    <submittedName>
        <fullName evidence="3">Uncharacterized protein</fullName>
    </submittedName>
</protein>
<feature type="transmembrane region" description="Helical" evidence="1">
    <location>
        <begin position="45"/>
        <end position="64"/>
    </location>
</feature>
<keyword evidence="1" id="KW-1133">Transmembrane helix</keyword>
<evidence type="ECO:0000313" key="3">
    <source>
        <dbReference type="EMBL" id="SSA41263.1"/>
    </source>
</evidence>
<keyword evidence="4" id="KW-1185">Reference proteome</keyword>
<evidence type="ECO:0000256" key="1">
    <source>
        <dbReference type="SAM" id="Phobius"/>
    </source>
</evidence>